<evidence type="ECO:0000256" key="1">
    <source>
        <dbReference type="ARBA" id="ARBA00001946"/>
    </source>
</evidence>
<evidence type="ECO:0000256" key="3">
    <source>
        <dbReference type="ARBA" id="ARBA00012513"/>
    </source>
</evidence>
<dbReference type="GO" id="GO:0004674">
    <property type="term" value="F:protein serine/threonine kinase activity"/>
    <property type="evidence" value="ECO:0007669"/>
    <property type="project" value="UniProtKB-KW"/>
</dbReference>
<feature type="non-terminal residue" evidence="15">
    <location>
        <position position="1"/>
    </location>
</feature>
<dbReference type="EMBL" id="VWPP01000175">
    <property type="protein sequence ID" value="NXE77657.1"/>
    <property type="molecule type" value="Genomic_DNA"/>
</dbReference>
<comment type="similarity">
    <text evidence="2">Belongs to the protein kinase superfamily. NEK Ser/Thr protein kinase family. NIMA subfamily.</text>
</comment>
<evidence type="ECO:0000256" key="11">
    <source>
        <dbReference type="ARBA" id="ARBA00047899"/>
    </source>
</evidence>
<dbReference type="PROSITE" id="PS00108">
    <property type="entry name" value="PROTEIN_KINASE_ST"/>
    <property type="match status" value="1"/>
</dbReference>
<dbReference type="AlphaFoldDB" id="A0A7K8PE93"/>
<evidence type="ECO:0000256" key="9">
    <source>
        <dbReference type="ARBA" id="ARBA00022840"/>
    </source>
</evidence>
<feature type="domain" description="Protein kinase" evidence="14">
    <location>
        <begin position="4"/>
        <end position="262"/>
    </location>
</feature>
<evidence type="ECO:0000256" key="10">
    <source>
        <dbReference type="ARBA" id="ARBA00022842"/>
    </source>
</evidence>
<comment type="caution">
    <text evidence="15">The sequence shown here is derived from an EMBL/GenBank/DDBJ whole genome shotgun (WGS) entry which is preliminary data.</text>
</comment>
<keyword evidence="6" id="KW-0479">Metal-binding</keyword>
<keyword evidence="4" id="KW-0723">Serine/threonine-protein kinase</keyword>
<keyword evidence="16" id="KW-1185">Reference proteome</keyword>
<dbReference type="PANTHER" id="PTHR44899">
    <property type="entry name" value="CAMK FAMILY PROTEIN KINASE"/>
    <property type="match status" value="1"/>
</dbReference>
<gene>
    <name evidence="15" type="primary">Nek5</name>
    <name evidence="15" type="ORF">COCCOC_R12670</name>
</gene>
<evidence type="ECO:0000256" key="13">
    <source>
        <dbReference type="PROSITE-ProRule" id="PRU10141"/>
    </source>
</evidence>
<protein>
    <recommendedName>
        <fullName evidence="3">non-specific serine/threonine protein kinase</fullName>
        <ecNumber evidence="3">2.7.11.1</ecNumber>
    </recommendedName>
</protein>
<organism evidence="15 16">
    <name type="scientific">Cochlearius cochlearius</name>
    <name type="common">Boat-billed heron</name>
    <dbReference type="NCBI Taxonomy" id="110676"/>
    <lineage>
        <taxon>Eukaryota</taxon>
        <taxon>Metazoa</taxon>
        <taxon>Chordata</taxon>
        <taxon>Craniata</taxon>
        <taxon>Vertebrata</taxon>
        <taxon>Euteleostomi</taxon>
        <taxon>Archelosauria</taxon>
        <taxon>Archosauria</taxon>
        <taxon>Dinosauria</taxon>
        <taxon>Saurischia</taxon>
        <taxon>Theropoda</taxon>
        <taxon>Coelurosauria</taxon>
        <taxon>Aves</taxon>
        <taxon>Neognathae</taxon>
        <taxon>Neoaves</taxon>
        <taxon>Aequornithes</taxon>
        <taxon>Pelecaniformes</taxon>
        <taxon>Ardeidae</taxon>
        <taxon>Cochlearius</taxon>
    </lineage>
</organism>
<dbReference type="InterPro" id="IPR017441">
    <property type="entry name" value="Protein_kinase_ATP_BS"/>
</dbReference>
<dbReference type="Pfam" id="PF00069">
    <property type="entry name" value="Pkinase"/>
    <property type="match status" value="1"/>
</dbReference>
<dbReference type="SUPFAM" id="SSF56112">
    <property type="entry name" value="Protein kinase-like (PK-like)"/>
    <property type="match status" value="1"/>
</dbReference>
<evidence type="ECO:0000313" key="15">
    <source>
        <dbReference type="EMBL" id="NXE77657.1"/>
    </source>
</evidence>
<evidence type="ECO:0000256" key="4">
    <source>
        <dbReference type="ARBA" id="ARBA00022527"/>
    </source>
</evidence>
<keyword evidence="10" id="KW-0460">Magnesium</keyword>
<dbReference type="Proteomes" id="UP000525205">
    <property type="component" value="Unassembled WGS sequence"/>
</dbReference>
<comment type="catalytic activity">
    <reaction evidence="11">
        <text>L-threonyl-[protein] + ATP = O-phospho-L-threonyl-[protein] + ADP + H(+)</text>
        <dbReference type="Rhea" id="RHEA:46608"/>
        <dbReference type="Rhea" id="RHEA-COMP:11060"/>
        <dbReference type="Rhea" id="RHEA-COMP:11605"/>
        <dbReference type="ChEBI" id="CHEBI:15378"/>
        <dbReference type="ChEBI" id="CHEBI:30013"/>
        <dbReference type="ChEBI" id="CHEBI:30616"/>
        <dbReference type="ChEBI" id="CHEBI:61977"/>
        <dbReference type="ChEBI" id="CHEBI:456216"/>
        <dbReference type="EC" id="2.7.11.1"/>
    </reaction>
</comment>
<dbReference type="Gene3D" id="3.30.200.20">
    <property type="entry name" value="Phosphorylase Kinase, domain 1"/>
    <property type="match status" value="1"/>
</dbReference>
<keyword evidence="9 13" id="KW-0067">ATP-binding</keyword>
<dbReference type="InterPro" id="IPR011009">
    <property type="entry name" value="Kinase-like_dom_sf"/>
</dbReference>
<feature type="binding site" evidence="13">
    <location>
        <position position="43"/>
    </location>
    <ligand>
        <name>ATP</name>
        <dbReference type="ChEBI" id="CHEBI:30616"/>
    </ligand>
</feature>
<proteinExistence type="inferred from homology"/>
<dbReference type="PANTHER" id="PTHR44899:SF1">
    <property type="entry name" value="SERINE_THREONINE-PROTEIN KINASE NEK5"/>
    <property type="match status" value="1"/>
</dbReference>
<feature type="non-terminal residue" evidence="15">
    <location>
        <position position="700"/>
    </location>
</feature>
<dbReference type="FunFam" id="1.10.510.10:FF:000172">
    <property type="entry name" value="serine/threonine-protein kinase Nek1 isoform X1"/>
    <property type="match status" value="1"/>
</dbReference>
<keyword evidence="7 13" id="KW-0547">Nucleotide-binding</keyword>
<dbReference type="SMART" id="SM00220">
    <property type="entry name" value="S_TKc"/>
    <property type="match status" value="1"/>
</dbReference>
<evidence type="ECO:0000313" key="16">
    <source>
        <dbReference type="Proteomes" id="UP000525205"/>
    </source>
</evidence>
<dbReference type="EC" id="2.7.11.1" evidence="3"/>
<comment type="catalytic activity">
    <reaction evidence="12">
        <text>L-seryl-[protein] + ATP = O-phospho-L-seryl-[protein] + ADP + H(+)</text>
        <dbReference type="Rhea" id="RHEA:17989"/>
        <dbReference type="Rhea" id="RHEA-COMP:9863"/>
        <dbReference type="Rhea" id="RHEA-COMP:11604"/>
        <dbReference type="ChEBI" id="CHEBI:15378"/>
        <dbReference type="ChEBI" id="CHEBI:29999"/>
        <dbReference type="ChEBI" id="CHEBI:30616"/>
        <dbReference type="ChEBI" id="CHEBI:83421"/>
        <dbReference type="ChEBI" id="CHEBI:456216"/>
        <dbReference type="EC" id="2.7.11.1"/>
    </reaction>
</comment>
<dbReference type="InterPro" id="IPR051131">
    <property type="entry name" value="NEK_Ser/Thr_kinase_NIMA"/>
</dbReference>
<evidence type="ECO:0000256" key="12">
    <source>
        <dbReference type="ARBA" id="ARBA00048679"/>
    </source>
</evidence>
<keyword evidence="8 15" id="KW-0418">Kinase</keyword>
<evidence type="ECO:0000256" key="2">
    <source>
        <dbReference type="ARBA" id="ARBA00010886"/>
    </source>
</evidence>
<dbReference type="FunFam" id="3.30.200.20:FF:000097">
    <property type="entry name" value="Probable serine/threonine-protein kinase nek1"/>
    <property type="match status" value="1"/>
</dbReference>
<keyword evidence="5" id="KW-0808">Transferase</keyword>
<dbReference type="PROSITE" id="PS00107">
    <property type="entry name" value="PROTEIN_KINASE_ATP"/>
    <property type="match status" value="1"/>
</dbReference>
<accession>A0A7K8PE93</accession>
<dbReference type="InterPro" id="IPR000719">
    <property type="entry name" value="Prot_kinase_dom"/>
</dbReference>
<evidence type="ECO:0000256" key="6">
    <source>
        <dbReference type="ARBA" id="ARBA00022723"/>
    </source>
</evidence>
<dbReference type="GO" id="GO:0005524">
    <property type="term" value="F:ATP binding"/>
    <property type="evidence" value="ECO:0007669"/>
    <property type="project" value="UniProtKB-UniRule"/>
</dbReference>
<evidence type="ECO:0000256" key="7">
    <source>
        <dbReference type="ARBA" id="ARBA00022741"/>
    </source>
</evidence>
<dbReference type="PROSITE" id="PS50011">
    <property type="entry name" value="PROTEIN_KINASE_DOM"/>
    <property type="match status" value="1"/>
</dbReference>
<name>A0A7K8PE93_COCCO</name>
<evidence type="ECO:0000259" key="14">
    <source>
        <dbReference type="PROSITE" id="PS50011"/>
    </source>
</evidence>
<reference evidence="15 16" key="1">
    <citation type="submission" date="2019-09" db="EMBL/GenBank/DDBJ databases">
        <title>Bird 10,000 Genomes (B10K) Project - Family phase.</title>
        <authorList>
            <person name="Zhang G."/>
        </authorList>
    </citation>
    <scope>NUCLEOTIDE SEQUENCE [LARGE SCALE GENOMIC DNA]</scope>
    <source>
        <strain evidence="15">B10K-CU-031-03</strain>
        <tissue evidence="15">Muscle</tissue>
    </source>
</reference>
<comment type="cofactor">
    <cofactor evidence="1">
        <name>Mg(2+)</name>
        <dbReference type="ChEBI" id="CHEBI:18420"/>
    </cofactor>
</comment>
<dbReference type="GO" id="GO:0046872">
    <property type="term" value="F:metal ion binding"/>
    <property type="evidence" value="ECO:0007669"/>
    <property type="project" value="UniProtKB-KW"/>
</dbReference>
<evidence type="ECO:0000256" key="5">
    <source>
        <dbReference type="ARBA" id="ARBA00022679"/>
    </source>
</evidence>
<evidence type="ECO:0000256" key="8">
    <source>
        <dbReference type="ARBA" id="ARBA00022777"/>
    </source>
</evidence>
<dbReference type="InterPro" id="IPR008271">
    <property type="entry name" value="Ser/Thr_kinase_AS"/>
</dbReference>
<dbReference type="Gene3D" id="1.10.510.10">
    <property type="entry name" value="Transferase(Phosphotransferase) domain 1"/>
    <property type="match status" value="1"/>
</dbReference>
<sequence>MDKYEIIKKIGEGSFGKIFLAKGKVDNEQCVIKEINLSKMPVKEKEASQKEVILLAKMKHAHIVTFYASLQEKNKLYIVMEYCDGGDLMKRINMQHGVLFDEDQILSWFVQISLGLKHIHDKKILHRDVKAQNIFLSNNGKVAKLGDFGIARQLNSTMEFAHTCVGTPYYLPPEICENRPYNNKTDIWSLGCVLYELCALKHPVSTFEGNSLHQLVLKICRGRFHPVSPNYSYDLRTLISQLFKISPRDRPSINSILRKPFLQKLVLRYLPSEITQEELSHTVIHRKKPSASDPGAKLIKAHKLQKRRVQDQVSPESGMVVPVKKQELFQRNDWKPPSRRQQPISQMAERPESIRVHGHYGHYYDKLDNLQRKDNAHYDLSHISQRVEEYYKLKGQVAPPPPPPDWPAEYLQRRFEAQQYKIKVEKQLGLRPSSADPCHDQIQQQKIKEEHLKNHQQDTSRKNEMKEREYLKQLQKIREEYHSNIKEFRFRAGVLQENQKMQDKTYLVRQGKAEDQSEIKDTAGTGEESLQVSVPSPSLNGTFYASPACMYFKVGFFFSFQDIEENFKQVRLQDRQDQKILEKKHNIKGGVKFEINFDACVPEEDSIQEAEVLDKLSETLTFVDGENLKEKLVEVYEDHMDRALEELSGYQTESNDTVDTKENRKHWQAGAPQTLLNFLTDADVTSVCPTMAENELGKKV</sequence>